<dbReference type="InterPro" id="IPR015422">
    <property type="entry name" value="PyrdxlP-dep_Trfase_small"/>
</dbReference>
<evidence type="ECO:0000313" key="9">
    <source>
        <dbReference type="Proteomes" id="UP000596092"/>
    </source>
</evidence>
<evidence type="ECO:0000313" key="8">
    <source>
        <dbReference type="EMBL" id="QQG65083.1"/>
    </source>
</evidence>
<dbReference type="CDD" id="cd00614">
    <property type="entry name" value="CGS_like"/>
    <property type="match status" value="1"/>
</dbReference>
<gene>
    <name evidence="8" type="ORF">HP555_03975</name>
</gene>
<comment type="similarity">
    <text evidence="2 6">Belongs to the trans-sulfuration enzymes family.</text>
</comment>
<dbReference type="RefSeq" id="WP_199263899.1">
    <property type="nucleotide sequence ID" value="NZ_CP054140.1"/>
</dbReference>
<dbReference type="InterPro" id="IPR015424">
    <property type="entry name" value="PyrdxlP-dep_Trfase"/>
</dbReference>
<proteinExistence type="inferred from homology"/>
<keyword evidence="9" id="KW-1185">Reference proteome</keyword>
<dbReference type="EMBL" id="CP054140">
    <property type="protein sequence ID" value="QQG65083.1"/>
    <property type="molecule type" value="Genomic_DNA"/>
</dbReference>
<accession>A0A7T5VBY4</accession>
<dbReference type="Proteomes" id="UP000596092">
    <property type="component" value="Chromosome"/>
</dbReference>
<dbReference type="FunFam" id="3.40.640.10:FF:000035">
    <property type="entry name" value="O-succinylhomoserine sulfhydrylase"/>
    <property type="match status" value="1"/>
</dbReference>
<reference evidence="8 9" key="1">
    <citation type="submission" date="2020-05" db="EMBL/GenBank/DDBJ databases">
        <title>Complete genome of Desulfobulbus oligotrophicus.</title>
        <authorList>
            <person name="Podar M."/>
        </authorList>
    </citation>
    <scope>NUCLEOTIDE SEQUENCE [LARGE SCALE GENOMIC DNA]</scope>
    <source>
        <strain evidence="8 9">Prop6</strain>
    </source>
</reference>
<dbReference type="InterPro" id="IPR015421">
    <property type="entry name" value="PyrdxlP-dep_Trfase_major"/>
</dbReference>
<name>A0A7T5VBY4_9BACT</name>
<comment type="cofactor">
    <cofactor evidence="1 6">
        <name>pyridoxal 5'-phosphate</name>
        <dbReference type="ChEBI" id="CHEBI:597326"/>
    </cofactor>
</comment>
<protein>
    <submittedName>
        <fullName evidence="8">O-acetylhomoserine aminocarboxypropyltransferase/cysteine synthase</fullName>
    </submittedName>
</protein>
<feature type="modified residue" description="N6-(pyridoxal phosphate)lysine" evidence="5">
    <location>
        <position position="211"/>
    </location>
</feature>
<dbReference type="PANTHER" id="PTHR43797:SF2">
    <property type="entry name" value="HOMOCYSTEINE_CYSTEINE SYNTHASE"/>
    <property type="match status" value="1"/>
</dbReference>
<evidence type="ECO:0000256" key="5">
    <source>
        <dbReference type="PIRSR" id="PIRSR001434-2"/>
    </source>
</evidence>
<dbReference type="PIRSF" id="PIRSF001434">
    <property type="entry name" value="CGS"/>
    <property type="match status" value="1"/>
</dbReference>
<dbReference type="GO" id="GO:0006535">
    <property type="term" value="P:cysteine biosynthetic process from serine"/>
    <property type="evidence" value="ECO:0007669"/>
    <property type="project" value="TreeGrafter"/>
</dbReference>
<dbReference type="InterPro" id="IPR006235">
    <property type="entry name" value="OAc-hSer/O-AcSer_sulfhydrylase"/>
</dbReference>
<dbReference type="Gene3D" id="3.90.1150.10">
    <property type="entry name" value="Aspartate Aminotransferase, domain 1"/>
    <property type="match status" value="1"/>
</dbReference>
<dbReference type="InterPro" id="IPR000277">
    <property type="entry name" value="Cys/Met-Metab_PyrdxlP-dep_enz"/>
</dbReference>
<dbReference type="GO" id="GO:0071269">
    <property type="term" value="P:L-homocysteine biosynthetic process"/>
    <property type="evidence" value="ECO:0007669"/>
    <property type="project" value="TreeGrafter"/>
</dbReference>
<feature type="region of interest" description="Disordered" evidence="7">
    <location>
        <begin position="1"/>
        <end position="22"/>
    </location>
</feature>
<dbReference type="GO" id="GO:0005737">
    <property type="term" value="C:cytoplasm"/>
    <property type="evidence" value="ECO:0007669"/>
    <property type="project" value="TreeGrafter"/>
</dbReference>
<dbReference type="GO" id="GO:0004124">
    <property type="term" value="F:cysteine synthase activity"/>
    <property type="evidence" value="ECO:0007669"/>
    <property type="project" value="TreeGrafter"/>
</dbReference>
<evidence type="ECO:0000256" key="7">
    <source>
        <dbReference type="SAM" id="MobiDB-lite"/>
    </source>
</evidence>
<dbReference type="AlphaFoldDB" id="A0A7T5VBY4"/>
<dbReference type="KEGG" id="dog:HP555_03975"/>
<evidence type="ECO:0000256" key="4">
    <source>
        <dbReference type="ARBA" id="ARBA00022898"/>
    </source>
</evidence>
<keyword evidence="4 5" id="KW-0663">Pyridoxal phosphate</keyword>
<dbReference type="PANTHER" id="PTHR43797">
    <property type="entry name" value="HOMOCYSTEINE/CYSTEINE SYNTHASE"/>
    <property type="match status" value="1"/>
</dbReference>
<dbReference type="NCBIfam" id="TIGR01326">
    <property type="entry name" value="OAH_OAS_sulfhy"/>
    <property type="match status" value="1"/>
</dbReference>
<evidence type="ECO:0000256" key="2">
    <source>
        <dbReference type="ARBA" id="ARBA00009077"/>
    </source>
</evidence>
<dbReference type="SUPFAM" id="SSF53383">
    <property type="entry name" value="PLP-dependent transferases"/>
    <property type="match status" value="1"/>
</dbReference>
<evidence type="ECO:0000256" key="1">
    <source>
        <dbReference type="ARBA" id="ARBA00001933"/>
    </source>
</evidence>
<dbReference type="GO" id="GO:0003961">
    <property type="term" value="F:O-acetylhomoserine aminocarboxypropyltransferase activity"/>
    <property type="evidence" value="ECO:0007669"/>
    <property type="project" value="TreeGrafter"/>
</dbReference>
<sequence length="427" mass="46319">MTTEQRSFGFSTRQLHSGQTIDSTTHSRALPLYQTTSYMFRNTEHAAQLFALKEAGNIYTRIMNPTTDVLEKRVADLENGIGGLAASSGHGAQTLVFLTLCQAGDHIVASSSLYGGTYNQLSYTLPRLGIEVSFADPADPESFLQAIQPRTKLIYGETLGNPGLTVFPFEEVAAIAQAHDLPLVIDNTLATPYLCRPIEWGANIVTHSTTKFLNGHGTCLGGLIVDGGTFDWGCGRFTDFTTPDPSYHGVVYNDFGPPAFILKARVQMLRDLGVSTSPFNSWLTVQGVETLSLRMQQHVANACAVAQFLQTHPKVAWVSYPDLDDHPGHKRARRYLPQGAGAVLTFGIKGGRVAGQQFINNLKLFSHVANVGDCKSLAIHPASTTHSQLSDEALHQSGVTPDMVRLSVGLEDAADLFWDLDQALTGN</sequence>
<evidence type="ECO:0000256" key="3">
    <source>
        <dbReference type="ARBA" id="ARBA00022679"/>
    </source>
</evidence>
<dbReference type="Gene3D" id="3.40.640.10">
    <property type="entry name" value="Type I PLP-dependent aspartate aminotransferase-like (Major domain)"/>
    <property type="match status" value="1"/>
</dbReference>
<evidence type="ECO:0000256" key="6">
    <source>
        <dbReference type="RuleBase" id="RU362118"/>
    </source>
</evidence>
<keyword evidence="3 8" id="KW-0808">Transferase</keyword>
<organism evidence="8 9">
    <name type="scientific">Desulfobulbus oligotrophicus</name>
    <dbReference type="NCBI Taxonomy" id="1909699"/>
    <lineage>
        <taxon>Bacteria</taxon>
        <taxon>Pseudomonadati</taxon>
        <taxon>Thermodesulfobacteriota</taxon>
        <taxon>Desulfobulbia</taxon>
        <taxon>Desulfobulbales</taxon>
        <taxon>Desulfobulbaceae</taxon>
        <taxon>Desulfobulbus</taxon>
    </lineage>
</organism>
<dbReference type="GO" id="GO:0030170">
    <property type="term" value="F:pyridoxal phosphate binding"/>
    <property type="evidence" value="ECO:0007669"/>
    <property type="project" value="InterPro"/>
</dbReference>
<dbReference type="Pfam" id="PF01053">
    <property type="entry name" value="Cys_Met_Meta_PP"/>
    <property type="match status" value="1"/>
</dbReference>
<dbReference type="GO" id="GO:0019346">
    <property type="term" value="P:transsulfuration"/>
    <property type="evidence" value="ECO:0007669"/>
    <property type="project" value="InterPro"/>
</dbReference>